<organism evidence="1">
    <name type="scientific">Brachypodium distachyon</name>
    <name type="common">Purple false brome</name>
    <name type="synonym">Trachynia distachya</name>
    <dbReference type="NCBI Taxonomy" id="15368"/>
    <lineage>
        <taxon>Eukaryota</taxon>
        <taxon>Viridiplantae</taxon>
        <taxon>Streptophyta</taxon>
        <taxon>Embryophyta</taxon>
        <taxon>Tracheophyta</taxon>
        <taxon>Spermatophyta</taxon>
        <taxon>Magnoliopsida</taxon>
        <taxon>Liliopsida</taxon>
        <taxon>Poales</taxon>
        <taxon>Poaceae</taxon>
        <taxon>BOP clade</taxon>
        <taxon>Pooideae</taxon>
        <taxon>Stipodae</taxon>
        <taxon>Brachypodieae</taxon>
        <taxon>Brachypodium</taxon>
    </lineage>
</organism>
<dbReference type="AlphaFoldDB" id="A0A0Q3HEE9"/>
<dbReference type="EnsemblPlants" id="KQK21144">
    <property type="protein sequence ID" value="KQK21144"/>
    <property type="gene ID" value="BRADI_1g58954v3"/>
</dbReference>
<reference evidence="1" key="2">
    <citation type="submission" date="2017-06" db="EMBL/GenBank/DDBJ databases">
        <title>WGS assembly of Brachypodium distachyon.</title>
        <authorList>
            <consortium name="The International Brachypodium Initiative"/>
            <person name="Lucas S."/>
            <person name="Harmon-Smith M."/>
            <person name="Lail K."/>
            <person name="Tice H."/>
            <person name="Grimwood J."/>
            <person name="Bruce D."/>
            <person name="Barry K."/>
            <person name="Shu S."/>
            <person name="Lindquist E."/>
            <person name="Wang M."/>
            <person name="Pitluck S."/>
            <person name="Vogel J.P."/>
            <person name="Garvin D.F."/>
            <person name="Mockler T.C."/>
            <person name="Schmutz J."/>
            <person name="Rokhsar D."/>
            <person name="Bevan M.W."/>
        </authorList>
    </citation>
    <scope>NUCLEOTIDE SEQUENCE</scope>
    <source>
        <strain evidence="1">Bd21</strain>
    </source>
</reference>
<dbReference type="InParanoid" id="A0A0Q3HEE9"/>
<dbReference type="EMBL" id="CM000880">
    <property type="protein sequence ID" value="KQK21144.1"/>
    <property type="molecule type" value="Genomic_DNA"/>
</dbReference>
<proteinExistence type="predicted"/>
<protein>
    <submittedName>
        <fullName evidence="1 2">Uncharacterized protein</fullName>
    </submittedName>
</protein>
<sequence>MHLVQLYLSCFQGAILNNGPHISRYPLFQKTRLTQKRLEESETGLVVYPRKDETLGDVFCPRGDGAGGDEALEAADLVGQRGRAAWHRVHAGGGGREVHPRRVAVAVRSPPLRRTRTAAATC</sequence>
<name>A0A0Q3HEE9_BRADI</name>
<evidence type="ECO:0000313" key="3">
    <source>
        <dbReference type="Proteomes" id="UP000008810"/>
    </source>
</evidence>
<accession>A0A0Q3HEE9</accession>
<gene>
    <name evidence="1" type="ORF">BRADI_1g58954v3</name>
</gene>
<evidence type="ECO:0000313" key="2">
    <source>
        <dbReference type="EnsemblPlants" id="KQK21144"/>
    </source>
</evidence>
<keyword evidence="3" id="KW-1185">Reference proteome</keyword>
<reference evidence="2" key="3">
    <citation type="submission" date="2018-08" db="UniProtKB">
        <authorList>
            <consortium name="EnsemblPlants"/>
        </authorList>
    </citation>
    <scope>IDENTIFICATION</scope>
    <source>
        <strain evidence="2">cv. Bd21</strain>
    </source>
</reference>
<dbReference type="Gramene" id="KQK21144">
    <property type="protein sequence ID" value="KQK21144"/>
    <property type="gene ID" value="BRADI_1g58954v3"/>
</dbReference>
<evidence type="ECO:0000313" key="1">
    <source>
        <dbReference type="EMBL" id="KQK21144.1"/>
    </source>
</evidence>
<dbReference type="Proteomes" id="UP000008810">
    <property type="component" value="Chromosome 1"/>
</dbReference>
<reference evidence="1 2" key="1">
    <citation type="journal article" date="2010" name="Nature">
        <title>Genome sequencing and analysis of the model grass Brachypodium distachyon.</title>
        <authorList>
            <consortium name="International Brachypodium Initiative"/>
        </authorList>
    </citation>
    <scope>NUCLEOTIDE SEQUENCE [LARGE SCALE GENOMIC DNA]</scope>
    <source>
        <strain evidence="1 2">Bd21</strain>
    </source>
</reference>